<dbReference type="AlphaFoldDB" id="A0A915JA28"/>
<evidence type="ECO:0000313" key="2">
    <source>
        <dbReference type="WBParaSite" id="nRc.2.0.1.t23002-RA"/>
    </source>
</evidence>
<evidence type="ECO:0000313" key="1">
    <source>
        <dbReference type="Proteomes" id="UP000887565"/>
    </source>
</evidence>
<dbReference type="WBParaSite" id="nRc.2.0.1.t23002-RA">
    <property type="protein sequence ID" value="nRc.2.0.1.t23002-RA"/>
    <property type="gene ID" value="nRc.2.0.1.g23002"/>
</dbReference>
<sequence length="95" mass="10450">MPKSRSHGMVGQSARSATCYNQPHGVVCQTAATWHDQQVKCARCISARIVPLNSWVKSVTSAFSKPAAWAASLYIFNGSKVYCRFFTYSLNSSVN</sequence>
<protein>
    <submittedName>
        <fullName evidence="2">Uncharacterized protein</fullName>
    </submittedName>
</protein>
<proteinExistence type="predicted"/>
<name>A0A915JA28_ROMCU</name>
<dbReference type="Proteomes" id="UP000887565">
    <property type="component" value="Unplaced"/>
</dbReference>
<accession>A0A915JA28</accession>
<keyword evidence="1" id="KW-1185">Reference proteome</keyword>
<organism evidence="1 2">
    <name type="scientific">Romanomermis culicivorax</name>
    <name type="common">Nematode worm</name>
    <dbReference type="NCBI Taxonomy" id="13658"/>
    <lineage>
        <taxon>Eukaryota</taxon>
        <taxon>Metazoa</taxon>
        <taxon>Ecdysozoa</taxon>
        <taxon>Nematoda</taxon>
        <taxon>Enoplea</taxon>
        <taxon>Dorylaimia</taxon>
        <taxon>Mermithida</taxon>
        <taxon>Mermithoidea</taxon>
        <taxon>Mermithidae</taxon>
        <taxon>Romanomermis</taxon>
    </lineage>
</organism>
<reference evidence="2" key="1">
    <citation type="submission" date="2022-11" db="UniProtKB">
        <authorList>
            <consortium name="WormBaseParasite"/>
        </authorList>
    </citation>
    <scope>IDENTIFICATION</scope>
</reference>